<evidence type="ECO:0000256" key="1">
    <source>
        <dbReference type="SAM" id="SignalP"/>
    </source>
</evidence>
<name>A0ABQ4C9U4_9ACTN</name>
<accession>A0ABQ4C9U4</accession>
<dbReference type="RefSeq" id="WP_203706378.1">
    <property type="nucleotide sequence ID" value="NZ_BAAALU010000004.1"/>
</dbReference>
<dbReference type="Proteomes" id="UP000624325">
    <property type="component" value="Unassembled WGS sequence"/>
</dbReference>
<keyword evidence="3" id="KW-1185">Reference proteome</keyword>
<sequence>MRQARRWRALLVLAALMSGLVTVAMPSPAHADETERADVPDVVHVVGGVSRARISGSEITWHLNGYAQVPFLLKDMSTDGYCARVWIMGAYDTSYWTGAWSYKMHSRTSCNGQDEALAINVGLENFCFDDPHGCYDLEPRYLRIEVGRAKSASTSPPKDLTLVGYFGNPFQV</sequence>
<feature type="chain" id="PRO_5045439166" description="Secreted protein" evidence="1">
    <location>
        <begin position="32"/>
        <end position="172"/>
    </location>
</feature>
<dbReference type="EMBL" id="BONC01000049">
    <property type="protein sequence ID" value="GIF59551.1"/>
    <property type="molecule type" value="Genomic_DNA"/>
</dbReference>
<feature type="signal peptide" evidence="1">
    <location>
        <begin position="1"/>
        <end position="31"/>
    </location>
</feature>
<evidence type="ECO:0000313" key="3">
    <source>
        <dbReference type="Proteomes" id="UP000624325"/>
    </source>
</evidence>
<evidence type="ECO:0000313" key="2">
    <source>
        <dbReference type="EMBL" id="GIF59551.1"/>
    </source>
</evidence>
<evidence type="ECO:0008006" key="4">
    <source>
        <dbReference type="Google" id="ProtNLM"/>
    </source>
</evidence>
<comment type="caution">
    <text evidence="2">The sequence shown here is derived from an EMBL/GenBank/DDBJ whole genome shotgun (WGS) entry which is preliminary data.</text>
</comment>
<protein>
    <recommendedName>
        <fullName evidence="4">Secreted protein</fullName>
    </recommendedName>
</protein>
<proteinExistence type="predicted"/>
<organism evidence="2 3">
    <name type="scientific">Asanoa iriomotensis</name>
    <dbReference type="NCBI Taxonomy" id="234613"/>
    <lineage>
        <taxon>Bacteria</taxon>
        <taxon>Bacillati</taxon>
        <taxon>Actinomycetota</taxon>
        <taxon>Actinomycetes</taxon>
        <taxon>Micromonosporales</taxon>
        <taxon>Micromonosporaceae</taxon>
        <taxon>Asanoa</taxon>
    </lineage>
</organism>
<gene>
    <name evidence="2" type="ORF">Air01nite_56460</name>
</gene>
<reference evidence="2 3" key="1">
    <citation type="submission" date="2021-01" db="EMBL/GenBank/DDBJ databases">
        <title>Whole genome shotgun sequence of Asanoa iriomotensis NBRC 100142.</title>
        <authorList>
            <person name="Komaki H."/>
            <person name="Tamura T."/>
        </authorList>
    </citation>
    <scope>NUCLEOTIDE SEQUENCE [LARGE SCALE GENOMIC DNA]</scope>
    <source>
        <strain evidence="2 3">NBRC 100142</strain>
    </source>
</reference>
<keyword evidence="1" id="KW-0732">Signal</keyword>